<organism evidence="10 11">
    <name type="scientific">Monosiga brevicollis</name>
    <name type="common">Choanoflagellate</name>
    <dbReference type="NCBI Taxonomy" id="81824"/>
    <lineage>
        <taxon>Eukaryota</taxon>
        <taxon>Choanoflagellata</taxon>
        <taxon>Craspedida</taxon>
        <taxon>Salpingoecidae</taxon>
        <taxon>Monosiga</taxon>
    </lineage>
</organism>
<keyword evidence="4 8" id="KW-0238">DNA-binding</keyword>
<dbReference type="InterPro" id="IPR036390">
    <property type="entry name" value="WH_DNA-bd_sf"/>
</dbReference>
<comment type="similarity">
    <text evidence="7">Belongs to the FOXJ1 family.</text>
</comment>
<dbReference type="SMART" id="SM00339">
    <property type="entry name" value="FH"/>
    <property type="match status" value="1"/>
</dbReference>
<dbReference type="GO" id="GO:0005634">
    <property type="term" value="C:nucleus"/>
    <property type="evidence" value="ECO:0007669"/>
    <property type="project" value="UniProtKB-SubCell"/>
</dbReference>
<keyword evidence="6 8" id="KW-0539">Nucleus</keyword>
<dbReference type="PANTHER" id="PTHR45881">
    <property type="entry name" value="CHECKPOINT SUPPRESSOR 1-LIKE, ISOFORM A-RELATED"/>
    <property type="match status" value="1"/>
</dbReference>
<dbReference type="CDD" id="cd20023">
    <property type="entry name" value="FH_FOXJ1"/>
    <property type="match status" value="1"/>
</dbReference>
<dbReference type="InterPro" id="IPR001766">
    <property type="entry name" value="Fork_head_dom"/>
</dbReference>
<dbReference type="Gene3D" id="1.10.10.10">
    <property type="entry name" value="Winged helix-like DNA-binding domain superfamily/Winged helix DNA-binding domain"/>
    <property type="match status" value="1"/>
</dbReference>
<gene>
    <name evidence="10" type="ORF">MONBRDRAFT_15572</name>
</gene>
<evidence type="ECO:0000256" key="8">
    <source>
        <dbReference type="PROSITE-ProRule" id="PRU00089"/>
    </source>
</evidence>
<dbReference type="PRINTS" id="PR00053">
    <property type="entry name" value="FORKHEAD"/>
</dbReference>
<evidence type="ECO:0000256" key="6">
    <source>
        <dbReference type="ARBA" id="ARBA00023242"/>
    </source>
</evidence>
<evidence type="ECO:0000313" key="11">
    <source>
        <dbReference type="Proteomes" id="UP000001357"/>
    </source>
</evidence>
<dbReference type="PROSITE" id="PS50039">
    <property type="entry name" value="FORK_HEAD_3"/>
    <property type="match status" value="1"/>
</dbReference>
<dbReference type="eggNOG" id="KOG2294">
    <property type="taxonomic scope" value="Eukaryota"/>
</dbReference>
<dbReference type="GO" id="GO:0006357">
    <property type="term" value="P:regulation of transcription by RNA polymerase II"/>
    <property type="evidence" value="ECO:0007669"/>
    <property type="project" value="UniProtKB-ARBA"/>
</dbReference>
<dbReference type="PROSITE" id="PS00657">
    <property type="entry name" value="FORK_HEAD_1"/>
    <property type="match status" value="1"/>
</dbReference>
<dbReference type="FunFam" id="1.10.10.10:FF:000135">
    <property type="entry name" value="forkhead box protein G1"/>
    <property type="match status" value="1"/>
</dbReference>
<dbReference type="InterPro" id="IPR030456">
    <property type="entry name" value="TF_fork_head_CS_2"/>
</dbReference>
<evidence type="ECO:0000256" key="1">
    <source>
        <dbReference type="ARBA" id="ARBA00004123"/>
    </source>
</evidence>
<dbReference type="InterPro" id="IPR047512">
    <property type="entry name" value="FH_FOXJ1"/>
</dbReference>
<dbReference type="SUPFAM" id="SSF46785">
    <property type="entry name" value="Winged helix' DNA-binding domain"/>
    <property type="match status" value="1"/>
</dbReference>
<dbReference type="InParanoid" id="A9UUL3"/>
<proteinExistence type="inferred from homology"/>
<dbReference type="RefSeq" id="XP_001744416.1">
    <property type="nucleotide sequence ID" value="XM_001744364.1"/>
</dbReference>
<sequence>MSTPDVDRALDVDWSEEARCKPPFSYATLIFMAMQQADKPKLALSEIYDFIVNNFAWYRMADPGWKNSIRHNLSQEKAFIKVDRGSSERGKGGYWALNPEYKNFDQLATKKRRRYR</sequence>
<dbReference type="AlphaFoldDB" id="A9UUL3"/>
<dbReference type="STRING" id="81824.A9UUL3"/>
<dbReference type="GO" id="GO:0003700">
    <property type="term" value="F:DNA-binding transcription factor activity"/>
    <property type="evidence" value="ECO:0007669"/>
    <property type="project" value="InterPro"/>
</dbReference>
<evidence type="ECO:0000256" key="5">
    <source>
        <dbReference type="ARBA" id="ARBA00023163"/>
    </source>
</evidence>
<feature type="DNA-binding region" description="Fork-head" evidence="8">
    <location>
        <begin position="21"/>
        <end position="114"/>
    </location>
</feature>
<evidence type="ECO:0000256" key="2">
    <source>
        <dbReference type="ARBA" id="ARBA00022794"/>
    </source>
</evidence>
<dbReference type="InterPro" id="IPR018122">
    <property type="entry name" value="TF_fork_head_CS_1"/>
</dbReference>
<comment type="subcellular location">
    <subcellularLocation>
        <location evidence="1 8">Nucleus</location>
    </subcellularLocation>
</comment>
<keyword evidence="2" id="KW-0970">Cilium biogenesis/degradation</keyword>
<dbReference type="GeneID" id="5889682"/>
<keyword evidence="5" id="KW-0804">Transcription</keyword>
<accession>A9UUL3</accession>
<evidence type="ECO:0000256" key="7">
    <source>
        <dbReference type="ARBA" id="ARBA00034770"/>
    </source>
</evidence>
<reference evidence="10 11" key="1">
    <citation type="journal article" date="2008" name="Nature">
        <title>The genome of the choanoflagellate Monosiga brevicollis and the origin of metazoans.</title>
        <authorList>
            <consortium name="JGI Sequencing"/>
            <person name="King N."/>
            <person name="Westbrook M.J."/>
            <person name="Young S.L."/>
            <person name="Kuo A."/>
            <person name="Abedin M."/>
            <person name="Chapman J."/>
            <person name="Fairclough S."/>
            <person name="Hellsten U."/>
            <person name="Isogai Y."/>
            <person name="Letunic I."/>
            <person name="Marr M."/>
            <person name="Pincus D."/>
            <person name="Putnam N."/>
            <person name="Rokas A."/>
            <person name="Wright K.J."/>
            <person name="Zuzow R."/>
            <person name="Dirks W."/>
            <person name="Good M."/>
            <person name="Goodstein D."/>
            <person name="Lemons D."/>
            <person name="Li W."/>
            <person name="Lyons J.B."/>
            <person name="Morris A."/>
            <person name="Nichols S."/>
            <person name="Richter D.J."/>
            <person name="Salamov A."/>
            <person name="Bork P."/>
            <person name="Lim W.A."/>
            <person name="Manning G."/>
            <person name="Miller W.T."/>
            <person name="McGinnis W."/>
            <person name="Shapiro H."/>
            <person name="Tjian R."/>
            <person name="Grigoriev I.V."/>
            <person name="Rokhsar D."/>
        </authorList>
    </citation>
    <scope>NUCLEOTIDE SEQUENCE [LARGE SCALE GENOMIC DNA]</scope>
    <source>
        <strain evidence="11">MX1 / ATCC 50154</strain>
    </source>
</reference>
<dbReference type="InterPro" id="IPR036388">
    <property type="entry name" value="WH-like_DNA-bd_sf"/>
</dbReference>
<dbReference type="Proteomes" id="UP000001357">
    <property type="component" value="Unassembled WGS sequence"/>
</dbReference>
<feature type="domain" description="Fork-head" evidence="9">
    <location>
        <begin position="21"/>
        <end position="114"/>
    </location>
</feature>
<dbReference type="PANTHER" id="PTHR45881:SF1">
    <property type="entry name" value="FORK HEAD PROTEIN HOMOLOG 2"/>
    <property type="match status" value="1"/>
</dbReference>
<feature type="non-terminal residue" evidence="10">
    <location>
        <position position="116"/>
    </location>
</feature>
<evidence type="ECO:0000256" key="3">
    <source>
        <dbReference type="ARBA" id="ARBA00023015"/>
    </source>
</evidence>
<evidence type="ECO:0000256" key="4">
    <source>
        <dbReference type="ARBA" id="ARBA00023125"/>
    </source>
</evidence>
<dbReference type="PROSITE" id="PS00658">
    <property type="entry name" value="FORK_HEAD_2"/>
    <property type="match status" value="1"/>
</dbReference>
<dbReference type="GO" id="GO:0043565">
    <property type="term" value="F:sequence-specific DNA binding"/>
    <property type="evidence" value="ECO:0007669"/>
    <property type="project" value="InterPro"/>
</dbReference>
<keyword evidence="3" id="KW-0805">Transcription regulation</keyword>
<evidence type="ECO:0000313" key="10">
    <source>
        <dbReference type="EMBL" id="EDQ91119.1"/>
    </source>
</evidence>
<protein>
    <recommendedName>
        <fullName evidence="9">Fork-head domain-containing protein</fullName>
    </recommendedName>
</protein>
<dbReference type="GO" id="GO:0030030">
    <property type="term" value="P:cell projection organization"/>
    <property type="evidence" value="ECO:0007669"/>
    <property type="project" value="UniProtKB-KW"/>
</dbReference>
<dbReference type="Pfam" id="PF00250">
    <property type="entry name" value="Forkhead"/>
    <property type="match status" value="1"/>
</dbReference>
<keyword evidence="11" id="KW-1185">Reference proteome</keyword>
<dbReference type="EMBL" id="CH991546">
    <property type="protein sequence ID" value="EDQ91119.1"/>
    <property type="molecule type" value="Genomic_DNA"/>
</dbReference>
<evidence type="ECO:0000259" key="9">
    <source>
        <dbReference type="PROSITE" id="PS50039"/>
    </source>
</evidence>
<dbReference type="KEGG" id="mbr:MONBRDRAFT_15572"/>
<name>A9UUL3_MONBE</name>